<dbReference type="InterPro" id="IPR004424">
    <property type="entry name" value="IspE"/>
</dbReference>
<dbReference type="InterPro" id="IPR014721">
    <property type="entry name" value="Ribsml_uS5_D2-typ_fold_subgr"/>
</dbReference>
<dbReference type="Pfam" id="PF08544">
    <property type="entry name" value="GHMP_kinases_C"/>
    <property type="match status" value="1"/>
</dbReference>
<dbReference type="GO" id="GO:0050515">
    <property type="term" value="F:4-(cytidine 5'-diphospho)-2-C-methyl-D-erythritol kinase activity"/>
    <property type="evidence" value="ECO:0007669"/>
    <property type="project" value="UniProtKB-EC"/>
</dbReference>
<dbReference type="InterPro" id="IPR036554">
    <property type="entry name" value="GHMP_kinase_C_sf"/>
</dbReference>
<feature type="active site" evidence="10">
    <location>
        <position position="29"/>
    </location>
</feature>
<keyword evidence="5 10" id="KW-0547">Nucleotide-binding</keyword>
<comment type="catalytic activity">
    <reaction evidence="10">
        <text>4-CDP-2-C-methyl-D-erythritol + ATP = 4-CDP-2-C-methyl-D-erythritol 2-phosphate + ADP + H(+)</text>
        <dbReference type="Rhea" id="RHEA:18437"/>
        <dbReference type="ChEBI" id="CHEBI:15378"/>
        <dbReference type="ChEBI" id="CHEBI:30616"/>
        <dbReference type="ChEBI" id="CHEBI:57823"/>
        <dbReference type="ChEBI" id="CHEBI:57919"/>
        <dbReference type="ChEBI" id="CHEBI:456216"/>
        <dbReference type="EC" id="2.7.1.148"/>
    </reaction>
</comment>
<evidence type="ECO:0000256" key="6">
    <source>
        <dbReference type="ARBA" id="ARBA00022777"/>
    </source>
</evidence>
<dbReference type="Pfam" id="PF00288">
    <property type="entry name" value="GHMP_kinases_N"/>
    <property type="match status" value="1"/>
</dbReference>
<evidence type="ECO:0000313" key="14">
    <source>
        <dbReference type="Proteomes" id="UP001327459"/>
    </source>
</evidence>
<dbReference type="SUPFAM" id="SSF55060">
    <property type="entry name" value="GHMP Kinase, C-terminal domain"/>
    <property type="match status" value="1"/>
</dbReference>
<dbReference type="PIRSF" id="PIRSF010376">
    <property type="entry name" value="IspE"/>
    <property type="match status" value="1"/>
</dbReference>
<protein>
    <recommendedName>
        <fullName evidence="3 10">4-diphosphocytidyl-2-C-methyl-D-erythritol kinase</fullName>
        <shortName evidence="10">CMK</shortName>
        <ecNumber evidence="2 10">2.7.1.148</ecNumber>
    </recommendedName>
    <alternativeName>
        <fullName evidence="9 10">4-(cytidine-5'-diphospho)-2-C-methyl-D-erythritol kinase</fullName>
    </alternativeName>
</protein>
<evidence type="ECO:0000259" key="11">
    <source>
        <dbReference type="Pfam" id="PF00288"/>
    </source>
</evidence>
<dbReference type="NCBIfam" id="TIGR00154">
    <property type="entry name" value="ispE"/>
    <property type="match status" value="1"/>
</dbReference>
<dbReference type="Gene3D" id="3.30.70.890">
    <property type="entry name" value="GHMP kinase, C-terminal domain"/>
    <property type="match status" value="1"/>
</dbReference>
<evidence type="ECO:0000256" key="7">
    <source>
        <dbReference type="ARBA" id="ARBA00022840"/>
    </source>
</evidence>
<evidence type="ECO:0000256" key="10">
    <source>
        <dbReference type="HAMAP-Rule" id="MF_00061"/>
    </source>
</evidence>
<keyword evidence="6 10" id="KW-0418">Kinase</keyword>
<accession>A0ABZ0YTB8</accession>
<dbReference type="EC" id="2.7.1.148" evidence="2 10"/>
<gene>
    <name evidence="10 13" type="primary">ispE</name>
    <name evidence="13" type="ORF">SR882_06500</name>
</gene>
<dbReference type="RefSeq" id="WP_322520447.1">
    <property type="nucleotide sequence ID" value="NZ_CP140153.1"/>
</dbReference>
<dbReference type="SUPFAM" id="SSF54211">
    <property type="entry name" value="Ribosomal protein S5 domain 2-like"/>
    <property type="match status" value="1"/>
</dbReference>
<comment type="function">
    <text evidence="10">Catalyzes the phosphorylation of the position 2 hydroxy group of 4-diphosphocytidyl-2C-methyl-D-erythritol.</text>
</comment>
<organism evidence="13 14">
    <name type="scientific">Guyparkeria halophila</name>
    <dbReference type="NCBI Taxonomy" id="47960"/>
    <lineage>
        <taxon>Bacteria</taxon>
        <taxon>Pseudomonadati</taxon>
        <taxon>Pseudomonadota</taxon>
        <taxon>Gammaproteobacteria</taxon>
        <taxon>Chromatiales</taxon>
        <taxon>Thioalkalibacteraceae</taxon>
        <taxon>Guyparkeria</taxon>
    </lineage>
</organism>
<keyword evidence="8 10" id="KW-0414">Isoprene biosynthesis</keyword>
<evidence type="ECO:0000256" key="5">
    <source>
        <dbReference type="ARBA" id="ARBA00022741"/>
    </source>
</evidence>
<feature type="binding site" evidence="10">
    <location>
        <begin position="126"/>
        <end position="136"/>
    </location>
    <ligand>
        <name>ATP</name>
        <dbReference type="ChEBI" id="CHEBI:30616"/>
    </ligand>
</feature>
<feature type="active site" evidence="10">
    <location>
        <position position="168"/>
    </location>
</feature>
<comment type="pathway">
    <text evidence="10">Isoprenoid biosynthesis; isopentenyl diphosphate biosynthesis via DXP pathway; isopentenyl diphosphate from 1-deoxy-D-xylulose 5-phosphate: step 3/6.</text>
</comment>
<evidence type="ECO:0000256" key="9">
    <source>
        <dbReference type="ARBA" id="ARBA00032554"/>
    </source>
</evidence>
<dbReference type="InterPro" id="IPR006204">
    <property type="entry name" value="GHMP_kinase_N_dom"/>
</dbReference>
<dbReference type="Proteomes" id="UP001327459">
    <property type="component" value="Chromosome"/>
</dbReference>
<sequence>MGYRAVTLTTHAPHIEPAAEAHWLRAGCKLNLYLHINARRADGYHELQTFFELLEYGDELRVDTDHDDIRIDWVAGDEPITGQPTAPQEDLLYRAAIRLREQARDDRRGDQTTPHGAHVTLRKHVPVGGGLGGGSAAAARLLRVLNRAWGLDYPIDTLARIGKELGADVPVFVHGHSATAHGIGEQLHPDVAHDTSGIYLVLVPRLSSPTAALFASERLERSLPKQPDAELLDRWRDKGQNVFEPRVLEQHPELAALLSDLKTEAGFARMTGSGACLFAPVASERDGQRIGDRLASRHEILRRYFVSSRVDHAKSVR</sequence>
<dbReference type="HAMAP" id="MF_00061">
    <property type="entry name" value="IspE"/>
    <property type="match status" value="1"/>
</dbReference>
<evidence type="ECO:0000259" key="12">
    <source>
        <dbReference type="Pfam" id="PF08544"/>
    </source>
</evidence>
<name>A0ABZ0YTB8_9GAMM</name>
<evidence type="ECO:0000256" key="1">
    <source>
        <dbReference type="ARBA" id="ARBA00009684"/>
    </source>
</evidence>
<evidence type="ECO:0000256" key="2">
    <source>
        <dbReference type="ARBA" id="ARBA00012052"/>
    </source>
</evidence>
<evidence type="ECO:0000256" key="3">
    <source>
        <dbReference type="ARBA" id="ARBA00017473"/>
    </source>
</evidence>
<dbReference type="PANTHER" id="PTHR43527:SF2">
    <property type="entry name" value="4-DIPHOSPHOCYTIDYL-2-C-METHYL-D-ERYTHRITOL KINASE, CHLOROPLASTIC"/>
    <property type="match status" value="1"/>
</dbReference>
<evidence type="ECO:0000256" key="8">
    <source>
        <dbReference type="ARBA" id="ARBA00023229"/>
    </source>
</evidence>
<dbReference type="EMBL" id="CP140153">
    <property type="protein sequence ID" value="WQH15418.1"/>
    <property type="molecule type" value="Genomic_DNA"/>
</dbReference>
<evidence type="ECO:0000256" key="4">
    <source>
        <dbReference type="ARBA" id="ARBA00022679"/>
    </source>
</evidence>
<evidence type="ECO:0000313" key="13">
    <source>
        <dbReference type="EMBL" id="WQH15418.1"/>
    </source>
</evidence>
<comment type="similarity">
    <text evidence="1 10">Belongs to the GHMP kinase family. IspE subfamily.</text>
</comment>
<keyword evidence="14" id="KW-1185">Reference proteome</keyword>
<dbReference type="Gene3D" id="3.30.230.10">
    <property type="match status" value="1"/>
</dbReference>
<dbReference type="PANTHER" id="PTHR43527">
    <property type="entry name" value="4-DIPHOSPHOCYTIDYL-2-C-METHYL-D-ERYTHRITOL KINASE, CHLOROPLASTIC"/>
    <property type="match status" value="1"/>
</dbReference>
<keyword evidence="4 10" id="KW-0808">Transferase</keyword>
<reference evidence="13 14" key="1">
    <citation type="submission" date="2023-11" db="EMBL/GenBank/DDBJ databases">
        <title>MicrobeMod: A computational toolkit for identifying prokaryotic methylation and restriction-modification with nanopore sequencing.</title>
        <authorList>
            <person name="Crits-Christoph A."/>
            <person name="Kang S.C."/>
            <person name="Lee H."/>
            <person name="Ostrov N."/>
        </authorList>
    </citation>
    <scope>NUCLEOTIDE SEQUENCE [LARGE SCALE GENOMIC DNA]</scope>
    <source>
        <strain evidence="13 14">ATCC 49870</strain>
    </source>
</reference>
<dbReference type="InterPro" id="IPR020568">
    <property type="entry name" value="Ribosomal_Su5_D2-typ_SF"/>
</dbReference>
<keyword evidence="7 10" id="KW-0067">ATP-binding</keyword>
<feature type="domain" description="GHMP kinase N-terminal" evidence="11">
    <location>
        <begin position="91"/>
        <end position="175"/>
    </location>
</feature>
<feature type="domain" description="GHMP kinase C-terminal" evidence="12">
    <location>
        <begin position="230"/>
        <end position="296"/>
    </location>
</feature>
<proteinExistence type="inferred from homology"/>
<dbReference type="InterPro" id="IPR013750">
    <property type="entry name" value="GHMP_kinase_C_dom"/>
</dbReference>